<protein>
    <recommendedName>
        <fullName evidence="1">Fido domain-containing protein</fullName>
    </recommendedName>
</protein>
<dbReference type="Pfam" id="PF06114">
    <property type="entry name" value="Peptidase_M78"/>
    <property type="match status" value="1"/>
</dbReference>
<reference evidence="2" key="1">
    <citation type="submission" date="2019-08" db="EMBL/GenBank/DDBJ databases">
        <authorList>
            <person name="Kucharzyk K."/>
            <person name="Murdoch R.W."/>
            <person name="Higgins S."/>
            <person name="Loffler F."/>
        </authorList>
    </citation>
    <scope>NUCLEOTIDE SEQUENCE</scope>
</reference>
<feature type="domain" description="Fido" evidence="1">
    <location>
        <begin position="297"/>
        <end position="441"/>
    </location>
</feature>
<dbReference type="Pfam" id="PF02661">
    <property type="entry name" value="Fic"/>
    <property type="match status" value="1"/>
</dbReference>
<comment type="caution">
    <text evidence="2">The sequence shown here is derived from an EMBL/GenBank/DDBJ whole genome shotgun (WGS) entry which is preliminary data.</text>
</comment>
<organism evidence="2">
    <name type="scientific">bioreactor metagenome</name>
    <dbReference type="NCBI Taxonomy" id="1076179"/>
    <lineage>
        <taxon>unclassified sequences</taxon>
        <taxon>metagenomes</taxon>
        <taxon>ecological metagenomes</taxon>
    </lineage>
</organism>
<dbReference type="PANTHER" id="PTHR43236:SF1">
    <property type="entry name" value="BLL7220 PROTEIN"/>
    <property type="match status" value="1"/>
</dbReference>
<proteinExistence type="predicted"/>
<dbReference type="PANTHER" id="PTHR43236">
    <property type="entry name" value="ANTITOXIN HIGA1"/>
    <property type="match status" value="1"/>
</dbReference>
<dbReference type="InterPro" id="IPR052345">
    <property type="entry name" value="Rad_response_metalloprotease"/>
</dbReference>
<dbReference type="SUPFAM" id="SSF140931">
    <property type="entry name" value="Fic-like"/>
    <property type="match status" value="1"/>
</dbReference>
<evidence type="ECO:0000259" key="1">
    <source>
        <dbReference type="PROSITE" id="PS51459"/>
    </source>
</evidence>
<accession>A0A644TEU1</accession>
<dbReference type="InterPro" id="IPR003812">
    <property type="entry name" value="Fido"/>
</dbReference>
<dbReference type="PROSITE" id="PS51459">
    <property type="entry name" value="FIDO"/>
    <property type="match status" value="1"/>
</dbReference>
<dbReference type="Gene3D" id="1.10.3290.10">
    <property type="entry name" value="Fido-like domain"/>
    <property type="match status" value="1"/>
</dbReference>
<dbReference type="InterPro" id="IPR036597">
    <property type="entry name" value="Fido-like_dom_sf"/>
</dbReference>
<evidence type="ECO:0000313" key="2">
    <source>
        <dbReference type="EMBL" id="MPL64752.1"/>
    </source>
</evidence>
<sequence>MGFKLEAQKYTDPECMAADYLIAYFGNQKIEYPINPFTLLKDEGVLFTLSNFHKLEGVYVPATSESDIPIVGINANRPITRQRFTAVHELCHHFRDASKQISCPMYGKKTTIESFADRFAAAVLMPIAELRVQVNKRKNTRGNVSFDDVLEIADYFGVSFESCLFRIAYRIHAIDGDTESASLKKRIVKYAPDKVRKSQHMTYTNLYAGLIDNYREQLAFSPTEHARYLFQNEYIYNDSRMEGLDVTVEQASEIVTDLRLNMQNSCFCNEENESYLSVAGHYVMYQDIFAEPVKESISIYDMLPLNKKLFSYYPHPEFGGAIRQNNTLVLGAKFETVDYHDIFNALAKVDNDIKSFYEKRGEMPISEFVKHVARIHHRITVIHPFPEGNGRTSRAFMNVQFVRAGLPPIYIKVEEKPAYIDALSLIDKATIYDELYEIIFRMIIKSHVALNSI</sequence>
<gene>
    <name evidence="2" type="ORF">SDC9_10413</name>
</gene>
<name>A0A644TEU1_9ZZZZ</name>
<dbReference type="AlphaFoldDB" id="A0A644TEU1"/>
<dbReference type="InterPro" id="IPR010359">
    <property type="entry name" value="IrrE_HExxH"/>
</dbReference>
<dbReference type="Gene3D" id="1.10.10.2910">
    <property type="match status" value="1"/>
</dbReference>
<dbReference type="EMBL" id="VSSQ01000026">
    <property type="protein sequence ID" value="MPL64752.1"/>
    <property type="molecule type" value="Genomic_DNA"/>
</dbReference>